<evidence type="ECO:0000313" key="7">
    <source>
        <dbReference type="EMBL" id="HHI96874.1"/>
    </source>
</evidence>
<evidence type="ECO:0000256" key="5">
    <source>
        <dbReference type="HAMAP-Rule" id="MF_02033"/>
    </source>
</evidence>
<comment type="function">
    <text evidence="5">Cell division protein that is involved in the assembly of the Z ring. May serve as a membrane anchor for the Z ring.</text>
</comment>
<dbReference type="Proteomes" id="UP000886101">
    <property type="component" value="Unassembled WGS sequence"/>
</dbReference>
<accession>A0A7V5NZJ5</accession>
<dbReference type="InterPro" id="IPR003494">
    <property type="entry name" value="SHS2_FtsA"/>
</dbReference>
<dbReference type="Pfam" id="PF02491">
    <property type="entry name" value="SHS2_FTSA"/>
    <property type="match status" value="1"/>
</dbReference>
<dbReference type="NCBIfam" id="TIGR01174">
    <property type="entry name" value="ftsA"/>
    <property type="match status" value="1"/>
</dbReference>
<name>A0A7V5NZJ5_9BACT</name>
<dbReference type="PANTHER" id="PTHR32432">
    <property type="entry name" value="CELL DIVISION PROTEIN FTSA-RELATED"/>
    <property type="match status" value="1"/>
</dbReference>
<comment type="caution">
    <text evidence="7">The sequence shown here is derived from an EMBL/GenBank/DDBJ whole genome shotgun (WGS) entry which is preliminary data.</text>
</comment>
<evidence type="ECO:0000256" key="1">
    <source>
        <dbReference type="ARBA" id="ARBA00022475"/>
    </source>
</evidence>
<dbReference type="GO" id="GO:0009898">
    <property type="term" value="C:cytoplasmic side of plasma membrane"/>
    <property type="evidence" value="ECO:0007669"/>
    <property type="project" value="UniProtKB-UniRule"/>
</dbReference>
<dbReference type="SUPFAM" id="SSF53067">
    <property type="entry name" value="Actin-like ATPase domain"/>
    <property type="match status" value="2"/>
</dbReference>
<dbReference type="Gene3D" id="3.30.420.40">
    <property type="match status" value="2"/>
</dbReference>
<comment type="subunit">
    <text evidence="5">Self-interacts. Interacts with FtsZ.</text>
</comment>
<proteinExistence type="inferred from homology"/>
<dbReference type="SMART" id="SM00842">
    <property type="entry name" value="FtsA"/>
    <property type="match status" value="1"/>
</dbReference>
<dbReference type="GO" id="GO:0043093">
    <property type="term" value="P:FtsZ-dependent cytokinesis"/>
    <property type="evidence" value="ECO:0007669"/>
    <property type="project" value="UniProtKB-UniRule"/>
</dbReference>
<comment type="similarity">
    <text evidence="5">Belongs to the FtsA/MreB family.</text>
</comment>
<dbReference type="CDD" id="cd24048">
    <property type="entry name" value="ASKHA_NBD_FtsA"/>
    <property type="match status" value="1"/>
</dbReference>
<dbReference type="Pfam" id="PF14450">
    <property type="entry name" value="FtsA"/>
    <property type="match status" value="1"/>
</dbReference>
<feature type="domain" description="SHS2" evidence="6">
    <location>
        <begin position="2"/>
        <end position="187"/>
    </location>
</feature>
<dbReference type="GO" id="GO:0032153">
    <property type="term" value="C:cell division site"/>
    <property type="evidence" value="ECO:0007669"/>
    <property type="project" value="UniProtKB-UniRule"/>
</dbReference>
<dbReference type="InterPro" id="IPR050696">
    <property type="entry name" value="FtsA/MreB"/>
</dbReference>
<reference evidence="7" key="1">
    <citation type="journal article" date="2020" name="mSystems">
        <title>Genome- and Community-Level Interaction Insights into Carbon Utilization and Element Cycling Functions of Hydrothermarchaeota in Hydrothermal Sediment.</title>
        <authorList>
            <person name="Zhou Z."/>
            <person name="Liu Y."/>
            <person name="Xu W."/>
            <person name="Pan J."/>
            <person name="Luo Z.H."/>
            <person name="Li M."/>
        </authorList>
    </citation>
    <scope>NUCLEOTIDE SEQUENCE [LARGE SCALE GENOMIC DNA]</scope>
    <source>
        <strain evidence="7">HyVt-533</strain>
    </source>
</reference>
<evidence type="ECO:0000256" key="3">
    <source>
        <dbReference type="ARBA" id="ARBA00023136"/>
    </source>
</evidence>
<dbReference type="EMBL" id="DROK01000097">
    <property type="protein sequence ID" value="HHI96874.1"/>
    <property type="molecule type" value="Genomic_DNA"/>
</dbReference>
<sequence length="397" mass="42392">MIVGLDVGTTKVCCLVAEEIEDELRVLGLGLAHATGLRRGVVVNIESTVSAIVEAVRQAEEACGEEIREVIVGIAGTHIRSQQSHGVIALRNGEVTPEDVDKVIEAARAINLPNDRLILHAIPQEYIVDEQGGIEQPVGMSGVRLEVKVHLITAAASAVHNLVKCVEKAGLAVEAVVLQPLASAEAVLTEEEKQLGVALIDFGGGTTDVAVFLEGTLRHTGAVGVGGQILTSDLTVGLRTTMSAAERLKVHYGCCLAPMVPREEYIEVPGLGNRPARKLSRQVLAEILEPRVEELLEIINTELERSGLKPRLGSGAVITGGSALLPGLIEMADQIFELPTRIGYPRKLSGLSEEVYHPRLATAVGLVLFGRNLGAERPRSSPKNPFKKILEFFGRGL</sequence>
<evidence type="ECO:0000256" key="4">
    <source>
        <dbReference type="ARBA" id="ARBA00023306"/>
    </source>
</evidence>
<dbReference type="PANTHER" id="PTHR32432:SF4">
    <property type="entry name" value="CELL DIVISION PROTEIN FTSA"/>
    <property type="match status" value="1"/>
</dbReference>
<dbReference type="InterPro" id="IPR043129">
    <property type="entry name" value="ATPase_NBD"/>
</dbReference>
<evidence type="ECO:0000256" key="2">
    <source>
        <dbReference type="ARBA" id="ARBA00022618"/>
    </source>
</evidence>
<dbReference type="PIRSF" id="PIRSF003101">
    <property type="entry name" value="FtsA"/>
    <property type="match status" value="1"/>
</dbReference>
<keyword evidence="3 5" id="KW-0472">Membrane</keyword>
<protein>
    <recommendedName>
        <fullName evidence="5">Cell division protein FtsA</fullName>
    </recommendedName>
</protein>
<keyword evidence="1 5" id="KW-1003">Cell membrane</keyword>
<dbReference type="HAMAP" id="MF_02033">
    <property type="entry name" value="FtsA"/>
    <property type="match status" value="1"/>
</dbReference>
<organism evidence="7">
    <name type="scientific">Thermodesulfatator atlanticus</name>
    <dbReference type="NCBI Taxonomy" id="501497"/>
    <lineage>
        <taxon>Bacteria</taxon>
        <taxon>Pseudomonadati</taxon>
        <taxon>Thermodesulfobacteriota</taxon>
        <taxon>Thermodesulfobacteria</taxon>
        <taxon>Thermodesulfobacteriales</taxon>
        <taxon>Thermodesulfatatoraceae</taxon>
        <taxon>Thermodesulfatator</taxon>
    </lineage>
</organism>
<dbReference type="AlphaFoldDB" id="A0A7V5NZJ5"/>
<gene>
    <name evidence="5 7" type="primary">ftsA</name>
    <name evidence="7" type="ORF">ENJ96_03385</name>
</gene>
<keyword evidence="4 5" id="KW-0131">Cell cycle</keyword>
<keyword evidence="2 5" id="KW-0132">Cell division</keyword>
<comment type="subcellular location">
    <subcellularLocation>
        <location evidence="5">Cell membrane</location>
        <topology evidence="5">Peripheral membrane protein</topology>
        <orientation evidence="5">Cytoplasmic side</orientation>
    </subcellularLocation>
    <text evidence="5">Localizes to the Z ring in an FtsZ-dependent manner. Targeted to the membrane through a conserved C-terminal amphipathic helix.</text>
</comment>
<evidence type="ECO:0000259" key="6">
    <source>
        <dbReference type="SMART" id="SM00842"/>
    </source>
</evidence>
<dbReference type="InterPro" id="IPR020823">
    <property type="entry name" value="Cell_div_FtsA"/>
</dbReference>